<gene>
    <name evidence="2" type="ordered locus">Bphy_7547</name>
</gene>
<feature type="region of interest" description="Disordered" evidence="1">
    <location>
        <begin position="61"/>
        <end position="86"/>
    </location>
</feature>
<dbReference type="Proteomes" id="UP000001192">
    <property type="component" value="Plasmid pBPHY02"/>
</dbReference>
<organism evidence="2 3">
    <name type="scientific">Paraburkholderia phymatum (strain DSM 17167 / CIP 108236 / LMG 21445 / STM815)</name>
    <name type="common">Burkholderia phymatum</name>
    <dbReference type="NCBI Taxonomy" id="391038"/>
    <lineage>
        <taxon>Bacteria</taxon>
        <taxon>Pseudomonadati</taxon>
        <taxon>Pseudomonadota</taxon>
        <taxon>Betaproteobacteria</taxon>
        <taxon>Burkholderiales</taxon>
        <taxon>Burkholderiaceae</taxon>
        <taxon>Paraburkholderia</taxon>
    </lineage>
</organism>
<dbReference type="AlphaFoldDB" id="B2JXX4"/>
<geneLocation type="plasmid" evidence="2 3">
    <name>pBPHY02</name>
</geneLocation>
<protein>
    <submittedName>
        <fullName evidence="2">Uncharacterized protein</fullName>
    </submittedName>
</protein>
<accession>B2JXX4</accession>
<name>B2JXX4_PARP8</name>
<dbReference type="EMBL" id="CP001046">
    <property type="protein sequence ID" value="ACC76482.1"/>
    <property type="molecule type" value="Genomic_DNA"/>
</dbReference>
<evidence type="ECO:0000256" key="1">
    <source>
        <dbReference type="SAM" id="MobiDB-lite"/>
    </source>
</evidence>
<dbReference type="HOGENOM" id="CLU_1632253_0_0_4"/>
<evidence type="ECO:0000313" key="2">
    <source>
        <dbReference type="EMBL" id="ACC76482.1"/>
    </source>
</evidence>
<sequence length="162" mass="17628">MISARECGSAQDSHRKFPPFGIVRQRLTAVALRTVGSCAVGIKSESSTFCEQLLPYSKGAGKDEAIGAETRPDPEAGPSGRQRSISSLSPTRCTLIVRLWLAGVGRRVKKAARPCGTVRAIRRCCSGCPRPMSHRSHQIGRLAGMRLAQPLRFRMNRRAVNA</sequence>
<evidence type="ECO:0000313" key="3">
    <source>
        <dbReference type="Proteomes" id="UP000001192"/>
    </source>
</evidence>
<keyword evidence="2" id="KW-0614">Plasmid</keyword>
<reference evidence="3" key="1">
    <citation type="journal article" date="2014" name="Stand. Genomic Sci.">
        <title>Complete genome sequence of Burkholderia phymatum STM815(T), a broad host range and efficient nitrogen-fixing symbiont of Mimosa species.</title>
        <authorList>
            <person name="Moulin L."/>
            <person name="Klonowska A."/>
            <person name="Caroline B."/>
            <person name="Booth K."/>
            <person name="Vriezen J.A."/>
            <person name="Melkonian R."/>
            <person name="James E.K."/>
            <person name="Young J.P."/>
            <person name="Bena G."/>
            <person name="Hauser L."/>
            <person name="Land M."/>
            <person name="Kyrpides N."/>
            <person name="Bruce D."/>
            <person name="Chain P."/>
            <person name="Copeland A."/>
            <person name="Pitluck S."/>
            <person name="Woyke T."/>
            <person name="Lizotte-Waniewski M."/>
            <person name="Bristow J."/>
            <person name="Riley M."/>
        </authorList>
    </citation>
    <scope>NUCLEOTIDE SEQUENCE [LARGE SCALE GENOMIC DNA]</scope>
    <source>
        <strain evidence="3">DSM 17167 / CIP 108236 / LMG 21445 / STM815</strain>
        <plasmid evidence="3">Plasmid pBPHY02</plasmid>
    </source>
</reference>
<dbReference type="KEGG" id="bph:Bphy_7547"/>
<feature type="compositionally biased region" description="Basic and acidic residues" evidence="1">
    <location>
        <begin position="61"/>
        <end position="74"/>
    </location>
</feature>
<proteinExistence type="predicted"/>
<keyword evidence="3" id="KW-1185">Reference proteome</keyword>